<evidence type="ECO:0000256" key="2">
    <source>
        <dbReference type="SAM" id="Phobius"/>
    </source>
</evidence>
<sequence>MPERKPISEPQKSSARVPRWIGAAIALAGVATISAVAGAMLAVSLGSQPLLQSELTPEEEAVFNQEGPISTGNSLRLPRLTRSVNILVMGVKVLSSDINDGTLIDDDLGYHSLVDSFEGLSDTMLLLRFNPRTNQLVVMSIPRDTRTEVNGYLTKINEANLEGGPAASAEAISDLLGGVSVDRYVRINVQGVEKLINALGGVEVNVPKDMKYQDDSQHLYINLKEGEQRLDGDQALQFLRFRYDENGDIGRVQRQQMLMRAVIEQTLTPATIARLPKILSVIQSHVDTNLTVEELAALVGYAGQTNRSNVQMLMLPGDFSGPEEYELSYWLPNYAEIDAMVAQYFGPGEAQLAEAADPSYLRIAIQDSTGDEFAIQSLIDTLYDSGYRNVFLDYDWHEPLSETRIVAQRGDVQSADDIQHFLGVGEIRVESTGNLESDITIQLGEDWVVEHGSAL</sequence>
<dbReference type="Pfam" id="PF13399">
    <property type="entry name" value="LytR_C"/>
    <property type="match status" value="1"/>
</dbReference>
<dbReference type="InterPro" id="IPR027381">
    <property type="entry name" value="LytR/CpsA/Psr_C"/>
</dbReference>
<dbReference type="InterPro" id="IPR050922">
    <property type="entry name" value="LytR/CpsA/Psr_CW_biosynth"/>
</dbReference>
<name>A0A8J7ACS5_9CYAN</name>
<evidence type="ECO:0000259" key="4">
    <source>
        <dbReference type="Pfam" id="PF13399"/>
    </source>
</evidence>
<evidence type="ECO:0000256" key="1">
    <source>
        <dbReference type="ARBA" id="ARBA00006068"/>
    </source>
</evidence>
<comment type="similarity">
    <text evidence="1">Belongs to the LytR/CpsA/Psr (LCP) family.</text>
</comment>
<dbReference type="RefSeq" id="WP_193906035.1">
    <property type="nucleotide sequence ID" value="NZ_JADEXG010000015.1"/>
</dbReference>
<dbReference type="PANTHER" id="PTHR33392:SF6">
    <property type="entry name" value="POLYISOPRENYL-TEICHOIC ACID--PEPTIDOGLYCAN TEICHOIC ACID TRANSFERASE TAGU"/>
    <property type="match status" value="1"/>
</dbReference>
<evidence type="ECO:0000313" key="5">
    <source>
        <dbReference type="EMBL" id="MBE9077294.1"/>
    </source>
</evidence>
<dbReference type="Pfam" id="PF03816">
    <property type="entry name" value="LytR_cpsA_psr"/>
    <property type="match status" value="1"/>
</dbReference>
<dbReference type="EMBL" id="JADEXG010000015">
    <property type="protein sequence ID" value="MBE9077294.1"/>
    <property type="molecule type" value="Genomic_DNA"/>
</dbReference>
<dbReference type="AlphaFoldDB" id="A0A8J7ACS5"/>
<reference evidence="5" key="1">
    <citation type="submission" date="2020-10" db="EMBL/GenBank/DDBJ databases">
        <authorList>
            <person name="Castelo-Branco R."/>
            <person name="Eusebio N."/>
            <person name="Adriana R."/>
            <person name="Vieira A."/>
            <person name="Brugerolle De Fraissinette N."/>
            <person name="Rezende De Castro R."/>
            <person name="Schneider M.P."/>
            <person name="Vasconcelos V."/>
            <person name="Leao P.N."/>
        </authorList>
    </citation>
    <scope>NUCLEOTIDE SEQUENCE</scope>
    <source>
        <strain evidence="5">LEGE 07310</strain>
    </source>
</reference>
<dbReference type="Gene3D" id="3.40.630.190">
    <property type="entry name" value="LCP protein"/>
    <property type="match status" value="1"/>
</dbReference>
<dbReference type="PANTHER" id="PTHR33392">
    <property type="entry name" value="POLYISOPRENYL-TEICHOIC ACID--PEPTIDOGLYCAN TEICHOIC ACID TRANSFERASE TAGU"/>
    <property type="match status" value="1"/>
</dbReference>
<accession>A0A8J7ACS5</accession>
<feature type="transmembrane region" description="Helical" evidence="2">
    <location>
        <begin position="20"/>
        <end position="43"/>
    </location>
</feature>
<organism evidence="5 6">
    <name type="scientific">Vasconcelosia minhoensis LEGE 07310</name>
    <dbReference type="NCBI Taxonomy" id="915328"/>
    <lineage>
        <taxon>Bacteria</taxon>
        <taxon>Bacillati</taxon>
        <taxon>Cyanobacteriota</taxon>
        <taxon>Cyanophyceae</taxon>
        <taxon>Nodosilineales</taxon>
        <taxon>Cymatolegaceae</taxon>
        <taxon>Vasconcelosia</taxon>
        <taxon>Vasconcelosia minhoensis</taxon>
    </lineage>
</organism>
<feature type="domain" description="Cell envelope-related transcriptional attenuator" evidence="3">
    <location>
        <begin position="121"/>
        <end position="266"/>
    </location>
</feature>
<dbReference type="InterPro" id="IPR004474">
    <property type="entry name" value="LytR_CpsA_psr"/>
</dbReference>
<keyword evidence="2" id="KW-0472">Membrane</keyword>
<keyword evidence="2" id="KW-1133">Transmembrane helix</keyword>
<gene>
    <name evidence="5" type="ORF">IQ241_08295</name>
</gene>
<dbReference type="NCBIfam" id="TIGR00350">
    <property type="entry name" value="lytR_cpsA_psr"/>
    <property type="match status" value="1"/>
</dbReference>
<proteinExistence type="inferred from homology"/>
<comment type="caution">
    <text evidence="5">The sequence shown here is derived from an EMBL/GenBank/DDBJ whole genome shotgun (WGS) entry which is preliminary data.</text>
</comment>
<evidence type="ECO:0000313" key="6">
    <source>
        <dbReference type="Proteomes" id="UP000636505"/>
    </source>
</evidence>
<protein>
    <submittedName>
        <fullName evidence="5">LCP family protein</fullName>
    </submittedName>
</protein>
<dbReference type="Proteomes" id="UP000636505">
    <property type="component" value="Unassembled WGS sequence"/>
</dbReference>
<keyword evidence="6" id="KW-1185">Reference proteome</keyword>
<feature type="domain" description="LytR/CpsA/Psr regulator C-terminal" evidence="4">
    <location>
        <begin position="361"/>
        <end position="447"/>
    </location>
</feature>
<evidence type="ECO:0000259" key="3">
    <source>
        <dbReference type="Pfam" id="PF03816"/>
    </source>
</evidence>
<keyword evidence="2" id="KW-0812">Transmembrane</keyword>